<feature type="region of interest" description="Disordered" evidence="1">
    <location>
        <begin position="1"/>
        <end position="108"/>
    </location>
</feature>
<comment type="caution">
    <text evidence="2">The sequence shown here is derived from an EMBL/GenBank/DDBJ whole genome shotgun (WGS) entry which is preliminary data.</text>
</comment>
<dbReference type="Proteomes" id="UP001165124">
    <property type="component" value="Unassembled WGS sequence"/>
</dbReference>
<gene>
    <name evidence="2" type="ORF">Arub01_19930</name>
</gene>
<evidence type="ECO:0000313" key="2">
    <source>
        <dbReference type="EMBL" id="GLW63749.1"/>
    </source>
</evidence>
<feature type="compositionally biased region" description="Polar residues" evidence="1">
    <location>
        <begin position="99"/>
        <end position="108"/>
    </location>
</feature>
<sequence length="108" mass="10945">MTTSTVRPVDGAAGRGASGSSAARPRVPGRGVRPVGGQRVAGGEDLAEGPGTTDAANEAPMYRRRPVYGAGTDWPGLERLPPAPAAPRPGSDSSAPRSLLSNRFNGIP</sequence>
<protein>
    <submittedName>
        <fullName evidence="2">Uncharacterized protein</fullName>
    </submittedName>
</protein>
<evidence type="ECO:0000256" key="1">
    <source>
        <dbReference type="SAM" id="MobiDB-lite"/>
    </source>
</evidence>
<reference evidence="2" key="1">
    <citation type="submission" date="2023-02" db="EMBL/GenBank/DDBJ databases">
        <title>Actinomadura rubrobrunea NBRC 14622.</title>
        <authorList>
            <person name="Ichikawa N."/>
            <person name="Sato H."/>
            <person name="Tonouchi N."/>
        </authorList>
    </citation>
    <scope>NUCLEOTIDE SEQUENCE</scope>
    <source>
        <strain evidence="2">NBRC 14622</strain>
    </source>
</reference>
<organism evidence="2 3">
    <name type="scientific">Actinomadura rubrobrunea</name>
    <dbReference type="NCBI Taxonomy" id="115335"/>
    <lineage>
        <taxon>Bacteria</taxon>
        <taxon>Bacillati</taxon>
        <taxon>Actinomycetota</taxon>
        <taxon>Actinomycetes</taxon>
        <taxon>Streptosporangiales</taxon>
        <taxon>Thermomonosporaceae</taxon>
        <taxon>Actinomadura</taxon>
    </lineage>
</organism>
<feature type="compositionally biased region" description="Low complexity" evidence="1">
    <location>
        <begin position="88"/>
        <end position="98"/>
    </location>
</feature>
<proteinExistence type="predicted"/>
<name>A0A9W6PSI5_9ACTN</name>
<evidence type="ECO:0000313" key="3">
    <source>
        <dbReference type="Proteomes" id="UP001165124"/>
    </source>
</evidence>
<accession>A0A9W6PSI5</accession>
<feature type="compositionally biased region" description="Low complexity" evidence="1">
    <location>
        <begin position="18"/>
        <end position="43"/>
    </location>
</feature>
<dbReference type="EMBL" id="BSRZ01000003">
    <property type="protein sequence ID" value="GLW63749.1"/>
    <property type="molecule type" value="Genomic_DNA"/>
</dbReference>
<keyword evidence="3" id="KW-1185">Reference proteome</keyword>
<dbReference type="AlphaFoldDB" id="A0A9W6PSI5"/>